<keyword evidence="3" id="KW-1185">Reference proteome</keyword>
<gene>
    <name evidence="2" type="ORF">ATN88_05175</name>
</gene>
<dbReference type="RefSeq" id="WP_067410708.1">
    <property type="nucleotide sequence ID" value="NZ_LNTY01000006.1"/>
</dbReference>
<dbReference type="Pfam" id="PF08818">
    <property type="entry name" value="DUF1801"/>
    <property type="match status" value="1"/>
</dbReference>
<dbReference type="Gene3D" id="3.90.1150.200">
    <property type="match status" value="1"/>
</dbReference>
<sequence>MRTDVEEKLNSFPTQVRNALFSITSEIEKVAEKIGKNVDTSLKWGQPSFVVKGGTAVRLDWDAANPDYVIILFHCQTQLIETFREVMPEAFIYKGKRAIWLPINQPVPNEYLNTCIEVAFTYKSRKGLFLLGL</sequence>
<organism evidence="2 3">
    <name type="scientific">Enterovibrio coralii</name>
    <dbReference type="NCBI Taxonomy" id="294935"/>
    <lineage>
        <taxon>Bacteria</taxon>
        <taxon>Pseudomonadati</taxon>
        <taxon>Pseudomonadota</taxon>
        <taxon>Gammaproteobacteria</taxon>
        <taxon>Vibrionales</taxon>
        <taxon>Vibrionaceae</taxon>
        <taxon>Enterovibrio</taxon>
    </lineage>
</organism>
<dbReference type="EMBL" id="LNTY01000006">
    <property type="protein sequence ID" value="KXF83108.1"/>
    <property type="molecule type" value="Genomic_DNA"/>
</dbReference>
<accession>A0A135ICJ1</accession>
<dbReference type="STRING" id="294935.ATN88_05175"/>
<proteinExistence type="predicted"/>
<evidence type="ECO:0000313" key="2">
    <source>
        <dbReference type="EMBL" id="KXF83108.1"/>
    </source>
</evidence>
<protein>
    <recommendedName>
        <fullName evidence="1">YdhG-like domain-containing protein</fullName>
    </recommendedName>
</protein>
<dbReference type="Proteomes" id="UP000070529">
    <property type="component" value="Unassembled WGS sequence"/>
</dbReference>
<evidence type="ECO:0000313" key="3">
    <source>
        <dbReference type="Proteomes" id="UP000070529"/>
    </source>
</evidence>
<reference evidence="2 3" key="1">
    <citation type="submission" date="2015-11" db="EMBL/GenBank/DDBJ databases">
        <title>Genomic Taxonomy of the Vibrionaceae.</title>
        <authorList>
            <person name="Gomez-Gil B."/>
            <person name="Enciso-Ibarra J."/>
        </authorList>
    </citation>
    <scope>NUCLEOTIDE SEQUENCE [LARGE SCALE GENOMIC DNA]</scope>
    <source>
        <strain evidence="2 3">CAIM 912</strain>
    </source>
</reference>
<name>A0A135ICJ1_9GAMM</name>
<feature type="domain" description="YdhG-like" evidence="1">
    <location>
        <begin position="27"/>
        <end position="118"/>
    </location>
</feature>
<evidence type="ECO:0000259" key="1">
    <source>
        <dbReference type="Pfam" id="PF08818"/>
    </source>
</evidence>
<dbReference type="AlphaFoldDB" id="A0A135ICJ1"/>
<dbReference type="InterPro" id="IPR014922">
    <property type="entry name" value="YdhG-like"/>
</dbReference>
<dbReference type="OrthoDB" id="328972at2"/>
<dbReference type="SUPFAM" id="SSF159888">
    <property type="entry name" value="YdhG-like"/>
    <property type="match status" value="1"/>
</dbReference>
<comment type="caution">
    <text evidence="2">The sequence shown here is derived from an EMBL/GenBank/DDBJ whole genome shotgun (WGS) entry which is preliminary data.</text>
</comment>